<evidence type="ECO:0000313" key="4">
    <source>
        <dbReference type="Proteomes" id="UP000660729"/>
    </source>
</evidence>
<keyword evidence="1" id="KW-0472">Membrane</keyword>
<dbReference type="AlphaFoldDB" id="A0A8H6VC16"/>
<organism evidence="3 4">
    <name type="scientific">Pseudocercospora fuligena</name>
    <dbReference type="NCBI Taxonomy" id="685502"/>
    <lineage>
        <taxon>Eukaryota</taxon>
        <taxon>Fungi</taxon>
        <taxon>Dikarya</taxon>
        <taxon>Ascomycota</taxon>
        <taxon>Pezizomycotina</taxon>
        <taxon>Dothideomycetes</taxon>
        <taxon>Dothideomycetidae</taxon>
        <taxon>Mycosphaerellales</taxon>
        <taxon>Mycosphaerellaceae</taxon>
        <taxon>Pseudocercospora</taxon>
    </lineage>
</organism>
<proteinExistence type="predicted"/>
<evidence type="ECO:0000259" key="2">
    <source>
        <dbReference type="Pfam" id="PF20237"/>
    </source>
</evidence>
<comment type="caution">
    <text evidence="3">The sequence shown here is derived from an EMBL/GenBank/DDBJ whole genome shotgun (WGS) entry which is preliminary data.</text>
</comment>
<dbReference type="PANTHER" id="PTHR34502">
    <property type="entry name" value="DUF6594 DOMAIN-CONTAINING PROTEIN-RELATED"/>
    <property type="match status" value="1"/>
</dbReference>
<keyword evidence="1" id="KW-0812">Transmembrane</keyword>
<dbReference type="PANTHER" id="PTHR34502:SF4">
    <property type="entry name" value="DUF6594 DOMAIN-CONTAINING PROTEIN"/>
    <property type="match status" value="1"/>
</dbReference>
<dbReference type="InterPro" id="IPR046529">
    <property type="entry name" value="DUF6594"/>
</dbReference>
<feature type="transmembrane region" description="Helical" evidence="1">
    <location>
        <begin position="229"/>
        <end position="253"/>
    </location>
</feature>
<keyword evidence="4" id="KW-1185">Reference proteome</keyword>
<feature type="transmembrane region" description="Helical" evidence="1">
    <location>
        <begin position="259"/>
        <end position="280"/>
    </location>
</feature>
<dbReference type="SUPFAM" id="SSF52047">
    <property type="entry name" value="RNI-like"/>
    <property type="match status" value="1"/>
</dbReference>
<reference evidence="3" key="1">
    <citation type="submission" date="2020-04" db="EMBL/GenBank/DDBJ databases">
        <title>Draft genome resource of the tomato pathogen Pseudocercospora fuligena.</title>
        <authorList>
            <person name="Zaccaron A."/>
        </authorList>
    </citation>
    <scope>NUCLEOTIDE SEQUENCE</scope>
    <source>
        <strain evidence="3">PF001</strain>
    </source>
</reference>
<evidence type="ECO:0000313" key="3">
    <source>
        <dbReference type="EMBL" id="KAF7185725.1"/>
    </source>
</evidence>
<evidence type="ECO:0000256" key="1">
    <source>
        <dbReference type="SAM" id="Phobius"/>
    </source>
</evidence>
<dbReference type="Pfam" id="PF20237">
    <property type="entry name" value="DUF6594"/>
    <property type="match status" value="1"/>
</dbReference>
<keyword evidence="1" id="KW-1133">Transmembrane helix</keyword>
<gene>
    <name evidence="3" type="ORF">HII31_12956</name>
</gene>
<dbReference type="EMBL" id="JABCIY010000310">
    <property type="protein sequence ID" value="KAF7185725.1"/>
    <property type="molecule type" value="Genomic_DNA"/>
</dbReference>
<name>A0A8H6VC16_9PEZI</name>
<sequence>MSFSSSDSSPSKIKTPPALDPECMKRYKQLSDDEKQNVAWQYHGYPSLSRWMASSNDFFVLRKFSTLSARSLLYLQNEIAQREKKLEGWDLVSMTGPLEDGNCDTGSFAFDESRERGQAMRELIPLLEQYYNLINSYSQVRARPTAKQHQRRNLKSWFSTFLNAIANDEQHFLEERHEADLFPINSKPKTPLMMLLEKARIIRFRFQLKKSRKDSVEASNIRYHSEKGLAIFASIVVVVTGLLLLFAPMWWLNFVDKDVYQLGIITTFVSVFAGWLWMAAGPRAFEILAGTAAYAAVLMVCQILPSFPAWAASQVSSYNRILFPIHWSLDWPIYANILTSIDYNHPRSKLYYDMHLLSLDNDLYDLTSTEIERRVEFRNMILRNQNLHSLAAKIYYHGVDNYHDMELIYDILTTCPNVRELDLTIADHGGCVVADYAYAFDFTENDLTFPPLETLKLKAHMNFGYDFDTFSNGQPVACAATRHGRYSVSWPWSWLPEPLIDTFYYRWDYSGDREGVWGWIPDSVVEFADKWIGGNETIDERFYAQDRLRRESLVKSFEEEHKVENLKTWIQKMNCSKLKTLHLSTVGGSVLEELSPALPSLVDLSIDRIDDSGLTTLPSFLESRPTPLQHFSLGELQSSNQTTNLNIITSVSTPHLKFLKIGLGANYTHGHQPPATIWNSTSLSNLALQAPNLTTLSIDIDRSNLTGTTSLPSQV</sequence>
<dbReference type="Proteomes" id="UP000660729">
    <property type="component" value="Unassembled WGS sequence"/>
</dbReference>
<dbReference type="OrthoDB" id="3945550at2759"/>
<protein>
    <recommendedName>
        <fullName evidence="2">DUF6594 domain-containing protein</fullName>
    </recommendedName>
</protein>
<accession>A0A8H6VC16</accession>
<dbReference type="InterPro" id="IPR032675">
    <property type="entry name" value="LRR_dom_sf"/>
</dbReference>
<dbReference type="Gene3D" id="3.80.10.10">
    <property type="entry name" value="Ribonuclease Inhibitor"/>
    <property type="match status" value="1"/>
</dbReference>
<feature type="domain" description="DUF6594" evidence="2">
    <location>
        <begin position="45"/>
        <end position="299"/>
    </location>
</feature>